<protein>
    <recommendedName>
        <fullName evidence="6">NlpC/P60 domain-containing protein</fullName>
    </recommendedName>
</protein>
<comment type="caution">
    <text evidence="7">The sequence shown here is derived from an EMBL/GenBank/DDBJ whole genome shotgun (WGS) entry which is preliminary data.</text>
</comment>
<feature type="region of interest" description="Disordered" evidence="5">
    <location>
        <begin position="54"/>
        <end position="97"/>
    </location>
</feature>
<keyword evidence="2" id="KW-0645">Protease</keyword>
<dbReference type="Proteomes" id="UP000248889">
    <property type="component" value="Unassembled WGS sequence"/>
</dbReference>
<dbReference type="InterPro" id="IPR051794">
    <property type="entry name" value="PG_Endopeptidase_C40"/>
</dbReference>
<dbReference type="Pfam" id="PF00877">
    <property type="entry name" value="NLPC_P60"/>
    <property type="match status" value="1"/>
</dbReference>
<evidence type="ECO:0000256" key="4">
    <source>
        <dbReference type="ARBA" id="ARBA00022807"/>
    </source>
</evidence>
<dbReference type="GO" id="GO:0008234">
    <property type="term" value="F:cysteine-type peptidase activity"/>
    <property type="evidence" value="ECO:0007669"/>
    <property type="project" value="UniProtKB-KW"/>
</dbReference>
<keyword evidence="3" id="KW-0378">Hydrolase</keyword>
<evidence type="ECO:0000259" key="6">
    <source>
        <dbReference type="PROSITE" id="PS51935"/>
    </source>
</evidence>
<dbReference type="InterPro" id="IPR000064">
    <property type="entry name" value="NLP_P60_dom"/>
</dbReference>
<accession>A0A2X0IKB9</accession>
<dbReference type="PANTHER" id="PTHR47359">
    <property type="entry name" value="PEPTIDOGLYCAN DL-ENDOPEPTIDASE CWLO"/>
    <property type="match status" value="1"/>
</dbReference>
<dbReference type="PANTHER" id="PTHR47359:SF3">
    <property type="entry name" value="NLP_P60 DOMAIN-CONTAINING PROTEIN-RELATED"/>
    <property type="match status" value="1"/>
</dbReference>
<dbReference type="AlphaFoldDB" id="A0A2X0IKB9"/>
<evidence type="ECO:0000256" key="3">
    <source>
        <dbReference type="ARBA" id="ARBA00022801"/>
    </source>
</evidence>
<dbReference type="Gene3D" id="3.90.1720.10">
    <property type="entry name" value="endopeptidase domain like (from Nostoc punctiforme)"/>
    <property type="match status" value="1"/>
</dbReference>
<proteinExistence type="inferred from homology"/>
<keyword evidence="8" id="KW-1185">Reference proteome</keyword>
<dbReference type="RefSeq" id="WP_111502859.1">
    <property type="nucleotide sequence ID" value="NZ_QKYN01000077.1"/>
</dbReference>
<reference evidence="7 8" key="1">
    <citation type="submission" date="2018-06" db="EMBL/GenBank/DDBJ databases">
        <title>Streptacidiphilus pinicola sp. nov., isolated from pine grove soil.</title>
        <authorList>
            <person name="Roh S.G."/>
            <person name="Park S."/>
            <person name="Kim M.-K."/>
            <person name="Yun B.-R."/>
            <person name="Park J."/>
            <person name="Kim M.J."/>
            <person name="Kim Y.S."/>
            <person name="Kim S.B."/>
        </authorList>
    </citation>
    <scope>NUCLEOTIDE SEQUENCE [LARGE SCALE GENOMIC DNA]</scope>
    <source>
        <strain evidence="7 8">MMS16-CNU450</strain>
    </source>
</reference>
<sequence length="97" mass="10242">MSEGRASRSSSCGRLRLLPAWHPDGWGAETRRAFDCSGLTQAAYAAAGIQLPRTAQQQYDSGPKPPRGAAIEPGRLIFSGSDSPASSTSASSRRPPR</sequence>
<organism evidence="7 8">
    <name type="scientific">Streptacidiphilus pinicola</name>
    <dbReference type="NCBI Taxonomy" id="2219663"/>
    <lineage>
        <taxon>Bacteria</taxon>
        <taxon>Bacillati</taxon>
        <taxon>Actinomycetota</taxon>
        <taxon>Actinomycetes</taxon>
        <taxon>Kitasatosporales</taxon>
        <taxon>Streptomycetaceae</taxon>
        <taxon>Streptacidiphilus</taxon>
    </lineage>
</organism>
<keyword evidence="4" id="KW-0788">Thiol protease</keyword>
<evidence type="ECO:0000256" key="2">
    <source>
        <dbReference type="ARBA" id="ARBA00022670"/>
    </source>
</evidence>
<feature type="domain" description="NlpC/P60" evidence="6">
    <location>
        <begin position="3"/>
        <end position="97"/>
    </location>
</feature>
<dbReference type="EMBL" id="QKYN01000077">
    <property type="protein sequence ID" value="RAG83811.1"/>
    <property type="molecule type" value="Genomic_DNA"/>
</dbReference>
<gene>
    <name evidence="7" type="ORF">DN069_20445</name>
</gene>
<dbReference type="InterPro" id="IPR038765">
    <property type="entry name" value="Papain-like_cys_pep_sf"/>
</dbReference>
<name>A0A2X0IKB9_9ACTN</name>
<dbReference type="PROSITE" id="PS51935">
    <property type="entry name" value="NLPC_P60"/>
    <property type="match status" value="1"/>
</dbReference>
<evidence type="ECO:0000256" key="1">
    <source>
        <dbReference type="ARBA" id="ARBA00007074"/>
    </source>
</evidence>
<dbReference type="OrthoDB" id="5244330at2"/>
<evidence type="ECO:0000313" key="8">
    <source>
        <dbReference type="Proteomes" id="UP000248889"/>
    </source>
</evidence>
<dbReference type="GO" id="GO:0006508">
    <property type="term" value="P:proteolysis"/>
    <property type="evidence" value="ECO:0007669"/>
    <property type="project" value="UniProtKB-KW"/>
</dbReference>
<comment type="similarity">
    <text evidence="1">Belongs to the peptidase C40 family.</text>
</comment>
<dbReference type="SUPFAM" id="SSF54001">
    <property type="entry name" value="Cysteine proteinases"/>
    <property type="match status" value="1"/>
</dbReference>
<feature type="compositionally biased region" description="Low complexity" evidence="5">
    <location>
        <begin position="79"/>
        <end position="97"/>
    </location>
</feature>
<evidence type="ECO:0000313" key="7">
    <source>
        <dbReference type="EMBL" id="RAG83811.1"/>
    </source>
</evidence>
<evidence type="ECO:0000256" key="5">
    <source>
        <dbReference type="SAM" id="MobiDB-lite"/>
    </source>
</evidence>